<dbReference type="Gene3D" id="3.40.190.290">
    <property type="match status" value="1"/>
</dbReference>
<dbReference type="InterPro" id="IPR050950">
    <property type="entry name" value="HTH-type_LysR_regulators"/>
</dbReference>
<reference evidence="6 7" key="1">
    <citation type="submission" date="2018-06" db="EMBL/GenBank/DDBJ databases">
        <title>Genomic Encyclopedia of Archaeal and Bacterial Type Strains, Phase II (KMG-II): from individual species to whole genera.</title>
        <authorList>
            <person name="Goeker M."/>
        </authorList>
    </citation>
    <scope>NUCLEOTIDE SEQUENCE [LARGE SCALE GENOMIC DNA]</scope>
    <source>
        <strain evidence="6 7">CFPB 3232</strain>
    </source>
</reference>
<proteinExistence type="inferred from homology"/>
<dbReference type="InterPro" id="IPR005119">
    <property type="entry name" value="LysR_subst-bd"/>
</dbReference>
<keyword evidence="3 6" id="KW-0238">DNA-binding</keyword>
<dbReference type="GO" id="GO:0003700">
    <property type="term" value="F:DNA-binding transcription factor activity"/>
    <property type="evidence" value="ECO:0007669"/>
    <property type="project" value="InterPro"/>
</dbReference>
<evidence type="ECO:0000313" key="7">
    <source>
        <dbReference type="Proteomes" id="UP000248856"/>
    </source>
</evidence>
<dbReference type="RefSeq" id="WP_111876398.1">
    <property type="nucleotide sequence ID" value="NZ_CBCSGC010000010.1"/>
</dbReference>
<evidence type="ECO:0000259" key="5">
    <source>
        <dbReference type="PROSITE" id="PS50931"/>
    </source>
</evidence>
<sequence length="301" mass="32490">MKLDPVSLRLFVAVMEENAIARAAAREHIAASAASRRLAELEDALGVALFARSNRGSEPTAAAYALRDMARGVLDDLDGIAVQMRDYRAGVRGHVRVVANISAITQFLPSDLQRFMAAHPQVQVRLQEQISSAIAQSVAENAADVGILHHGDYGDRVTLLPYREDELVLVAPRGHPLARRRSVRLAEALPCDLVGLHPGSAINNLLIRAAAEAQMPLRLRMQVTSYDALCLMVSAGLGVGVLPRGSARLYQGSLPLRTVSLAEPWARRRLALCVRSVEALSSVARLLVDHLRPAPPPEAAP</sequence>
<comment type="similarity">
    <text evidence="1">Belongs to the LysR transcriptional regulatory family.</text>
</comment>
<dbReference type="InterPro" id="IPR036390">
    <property type="entry name" value="WH_DNA-bd_sf"/>
</dbReference>
<accession>A0A328ZGJ9</accession>
<dbReference type="InterPro" id="IPR036388">
    <property type="entry name" value="WH-like_DNA-bd_sf"/>
</dbReference>
<dbReference type="SUPFAM" id="SSF46785">
    <property type="entry name" value="Winged helix' DNA-binding domain"/>
    <property type="match status" value="1"/>
</dbReference>
<evidence type="ECO:0000313" key="6">
    <source>
        <dbReference type="EMBL" id="RAR84979.1"/>
    </source>
</evidence>
<dbReference type="GO" id="GO:0005829">
    <property type="term" value="C:cytosol"/>
    <property type="evidence" value="ECO:0007669"/>
    <property type="project" value="TreeGrafter"/>
</dbReference>
<evidence type="ECO:0000256" key="2">
    <source>
        <dbReference type="ARBA" id="ARBA00023015"/>
    </source>
</evidence>
<dbReference type="InterPro" id="IPR000847">
    <property type="entry name" value="LysR_HTH_N"/>
</dbReference>
<gene>
    <name evidence="6" type="ORF">AX018_100870</name>
</gene>
<dbReference type="PANTHER" id="PTHR30419:SF2">
    <property type="entry name" value="LYSR FAMILY TRANSCRIPTIONAL REGULATOR"/>
    <property type="match status" value="1"/>
</dbReference>
<keyword evidence="4" id="KW-0804">Transcription</keyword>
<evidence type="ECO:0000256" key="3">
    <source>
        <dbReference type="ARBA" id="ARBA00023125"/>
    </source>
</evidence>
<dbReference type="AlphaFoldDB" id="A0A328ZGJ9"/>
<keyword evidence="2" id="KW-0805">Transcription regulation</keyword>
<evidence type="ECO:0000256" key="4">
    <source>
        <dbReference type="ARBA" id="ARBA00023163"/>
    </source>
</evidence>
<dbReference type="CDD" id="cd08421">
    <property type="entry name" value="PBP2_LTTR_like_1"/>
    <property type="match status" value="1"/>
</dbReference>
<dbReference type="OrthoDB" id="9785974at2"/>
<dbReference type="Gene3D" id="1.10.10.10">
    <property type="entry name" value="Winged helix-like DNA-binding domain superfamily/Winged helix DNA-binding domain"/>
    <property type="match status" value="1"/>
</dbReference>
<dbReference type="Pfam" id="PF00126">
    <property type="entry name" value="HTH_1"/>
    <property type="match status" value="1"/>
</dbReference>
<comment type="caution">
    <text evidence="6">The sequence shown here is derived from an EMBL/GenBank/DDBJ whole genome shotgun (WGS) entry which is preliminary data.</text>
</comment>
<keyword evidence="7" id="KW-1185">Reference proteome</keyword>
<organism evidence="6 7">
    <name type="scientific">Paracidovorax anthurii</name>
    <dbReference type="NCBI Taxonomy" id="78229"/>
    <lineage>
        <taxon>Bacteria</taxon>
        <taxon>Pseudomonadati</taxon>
        <taxon>Pseudomonadota</taxon>
        <taxon>Betaproteobacteria</taxon>
        <taxon>Burkholderiales</taxon>
        <taxon>Comamonadaceae</taxon>
        <taxon>Paracidovorax</taxon>
    </lineage>
</organism>
<name>A0A328ZGJ9_9BURK</name>
<feature type="domain" description="HTH lysR-type" evidence="5">
    <location>
        <begin position="1"/>
        <end position="60"/>
    </location>
</feature>
<dbReference type="GO" id="GO:0003677">
    <property type="term" value="F:DNA binding"/>
    <property type="evidence" value="ECO:0007669"/>
    <property type="project" value="UniProtKB-KW"/>
</dbReference>
<protein>
    <submittedName>
        <fullName evidence="6">DNA-binding transcriptional LysR family regulator</fullName>
    </submittedName>
</protein>
<dbReference type="Pfam" id="PF03466">
    <property type="entry name" value="LysR_substrate"/>
    <property type="match status" value="1"/>
</dbReference>
<evidence type="ECO:0000256" key="1">
    <source>
        <dbReference type="ARBA" id="ARBA00009437"/>
    </source>
</evidence>
<dbReference type="PROSITE" id="PS50931">
    <property type="entry name" value="HTH_LYSR"/>
    <property type="match status" value="1"/>
</dbReference>
<dbReference type="PANTHER" id="PTHR30419">
    <property type="entry name" value="HTH-TYPE TRANSCRIPTIONAL REGULATOR YBHD"/>
    <property type="match status" value="1"/>
</dbReference>
<dbReference type="Proteomes" id="UP000248856">
    <property type="component" value="Unassembled WGS sequence"/>
</dbReference>
<dbReference type="SUPFAM" id="SSF53850">
    <property type="entry name" value="Periplasmic binding protein-like II"/>
    <property type="match status" value="1"/>
</dbReference>
<dbReference type="EMBL" id="QLTA01000008">
    <property type="protein sequence ID" value="RAR84979.1"/>
    <property type="molecule type" value="Genomic_DNA"/>
</dbReference>